<evidence type="ECO:0000259" key="1">
    <source>
        <dbReference type="Pfam" id="PF04993"/>
    </source>
</evidence>
<dbReference type="SUPFAM" id="SSF159894">
    <property type="entry name" value="YgaC/TfoX-N like"/>
    <property type="match status" value="1"/>
</dbReference>
<evidence type="ECO:0000313" key="2">
    <source>
        <dbReference type="EMBL" id="GAA3873726.1"/>
    </source>
</evidence>
<comment type="caution">
    <text evidence="2">The sequence shown here is derived from an EMBL/GenBank/DDBJ whole genome shotgun (WGS) entry which is preliminary data.</text>
</comment>
<keyword evidence="3" id="KW-1185">Reference proteome</keyword>
<accession>A0ABP7KFH2</accession>
<sequence>MPASPDQIAHARDLFGDLGDISTGGMFGGTALYAEGDVMFACILGGTIWMKSDATTRAAYETAGARPFTYAKAKGDQVVTSLMALPDSATDDPDEAIEWARLSYPPALAAAQKKRREKARKAARA</sequence>
<proteinExistence type="predicted"/>
<dbReference type="RefSeq" id="WP_344847490.1">
    <property type="nucleotide sequence ID" value="NZ_BAABDF010000007.1"/>
</dbReference>
<feature type="domain" description="TfoX N-terminal" evidence="1">
    <location>
        <begin position="13"/>
        <end position="104"/>
    </location>
</feature>
<dbReference type="EMBL" id="BAABDF010000007">
    <property type="protein sequence ID" value="GAA3873726.1"/>
    <property type="molecule type" value="Genomic_DNA"/>
</dbReference>
<evidence type="ECO:0000313" key="3">
    <source>
        <dbReference type="Proteomes" id="UP001399917"/>
    </source>
</evidence>
<dbReference type="Gene3D" id="3.30.1460.30">
    <property type="entry name" value="YgaC/TfoX-N like chaperone"/>
    <property type="match status" value="1"/>
</dbReference>
<protein>
    <recommendedName>
        <fullName evidence="1">TfoX N-terminal domain-containing protein</fullName>
    </recommendedName>
</protein>
<reference evidence="3" key="1">
    <citation type="journal article" date="2019" name="Int. J. Syst. Evol. Microbiol.">
        <title>The Global Catalogue of Microorganisms (GCM) 10K type strain sequencing project: providing services to taxonomists for standard genome sequencing and annotation.</title>
        <authorList>
            <consortium name="The Broad Institute Genomics Platform"/>
            <consortium name="The Broad Institute Genome Sequencing Center for Infectious Disease"/>
            <person name="Wu L."/>
            <person name="Ma J."/>
        </authorList>
    </citation>
    <scope>NUCLEOTIDE SEQUENCE [LARGE SCALE GENOMIC DNA]</scope>
    <source>
        <strain evidence="3">JCM 17190</strain>
    </source>
</reference>
<organism evidence="2 3">
    <name type="scientific">Celeribacter arenosi</name>
    <dbReference type="NCBI Taxonomy" id="792649"/>
    <lineage>
        <taxon>Bacteria</taxon>
        <taxon>Pseudomonadati</taxon>
        <taxon>Pseudomonadota</taxon>
        <taxon>Alphaproteobacteria</taxon>
        <taxon>Rhodobacterales</taxon>
        <taxon>Roseobacteraceae</taxon>
        <taxon>Celeribacter</taxon>
    </lineage>
</organism>
<gene>
    <name evidence="2" type="ORF">GCM10022404_24440</name>
</gene>
<dbReference type="Pfam" id="PF04993">
    <property type="entry name" value="TfoX_N"/>
    <property type="match status" value="1"/>
</dbReference>
<dbReference type="InterPro" id="IPR007076">
    <property type="entry name" value="TfoX_N"/>
</dbReference>
<dbReference type="Proteomes" id="UP001399917">
    <property type="component" value="Unassembled WGS sequence"/>
</dbReference>
<name>A0ABP7KFH2_9RHOB</name>